<dbReference type="OrthoDB" id="10369950at2759"/>
<gene>
    <name evidence="2" type="ORF">P167DRAFT_565547</name>
</gene>
<organism evidence="2 3">
    <name type="scientific">Morchella conica CCBAS932</name>
    <dbReference type="NCBI Taxonomy" id="1392247"/>
    <lineage>
        <taxon>Eukaryota</taxon>
        <taxon>Fungi</taxon>
        <taxon>Dikarya</taxon>
        <taxon>Ascomycota</taxon>
        <taxon>Pezizomycotina</taxon>
        <taxon>Pezizomycetes</taxon>
        <taxon>Pezizales</taxon>
        <taxon>Morchellaceae</taxon>
        <taxon>Morchella</taxon>
    </lineage>
</organism>
<name>A0A3N4KN27_9PEZI</name>
<sequence>MNILIDNKVSTLNASDPRIRSRTDKSLSASSPTTEVATPSPELNSNVEGLGLNKPAKEDKYPKFQIADIAIHLVATLPSNRRTTQALSKPYLTHVSNIGSQQAVFPVQASDKPDISML</sequence>
<reference evidence="2 3" key="1">
    <citation type="journal article" date="2018" name="Nat. Ecol. Evol.">
        <title>Pezizomycetes genomes reveal the molecular basis of ectomycorrhizal truffle lifestyle.</title>
        <authorList>
            <person name="Murat C."/>
            <person name="Payen T."/>
            <person name="Noel B."/>
            <person name="Kuo A."/>
            <person name="Morin E."/>
            <person name="Chen J."/>
            <person name="Kohler A."/>
            <person name="Krizsan K."/>
            <person name="Balestrini R."/>
            <person name="Da Silva C."/>
            <person name="Montanini B."/>
            <person name="Hainaut M."/>
            <person name="Levati E."/>
            <person name="Barry K.W."/>
            <person name="Belfiori B."/>
            <person name="Cichocki N."/>
            <person name="Clum A."/>
            <person name="Dockter R.B."/>
            <person name="Fauchery L."/>
            <person name="Guy J."/>
            <person name="Iotti M."/>
            <person name="Le Tacon F."/>
            <person name="Lindquist E.A."/>
            <person name="Lipzen A."/>
            <person name="Malagnac F."/>
            <person name="Mello A."/>
            <person name="Molinier V."/>
            <person name="Miyauchi S."/>
            <person name="Poulain J."/>
            <person name="Riccioni C."/>
            <person name="Rubini A."/>
            <person name="Sitrit Y."/>
            <person name="Splivallo R."/>
            <person name="Traeger S."/>
            <person name="Wang M."/>
            <person name="Zifcakova L."/>
            <person name="Wipf D."/>
            <person name="Zambonelli A."/>
            <person name="Paolocci F."/>
            <person name="Nowrousian M."/>
            <person name="Ottonello S."/>
            <person name="Baldrian P."/>
            <person name="Spatafora J.W."/>
            <person name="Henrissat B."/>
            <person name="Nagy L.G."/>
            <person name="Aury J.M."/>
            <person name="Wincker P."/>
            <person name="Grigoriev I.V."/>
            <person name="Bonfante P."/>
            <person name="Martin F.M."/>
        </authorList>
    </citation>
    <scope>NUCLEOTIDE SEQUENCE [LARGE SCALE GENOMIC DNA]</scope>
    <source>
        <strain evidence="2 3">CCBAS932</strain>
    </source>
</reference>
<dbReference type="InParanoid" id="A0A3N4KN27"/>
<evidence type="ECO:0000313" key="3">
    <source>
        <dbReference type="Proteomes" id="UP000277580"/>
    </source>
</evidence>
<dbReference type="Proteomes" id="UP000277580">
    <property type="component" value="Unassembled WGS sequence"/>
</dbReference>
<feature type="compositionally biased region" description="Polar residues" evidence="1">
    <location>
        <begin position="26"/>
        <end position="47"/>
    </location>
</feature>
<keyword evidence="3" id="KW-1185">Reference proteome</keyword>
<evidence type="ECO:0000313" key="2">
    <source>
        <dbReference type="EMBL" id="RPB11937.1"/>
    </source>
</evidence>
<feature type="region of interest" description="Disordered" evidence="1">
    <location>
        <begin position="13"/>
        <end position="54"/>
    </location>
</feature>
<protein>
    <submittedName>
        <fullName evidence="2">Uncharacterized protein</fullName>
    </submittedName>
</protein>
<accession>A0A3N4KN27</accession>
<dbReference type="EMBL" id="ML119132">
    <property type="protein sequence ID" value="RPB11937.1"/>
    <property type="molecule type" value="Genomic_DNA"/>
</dbReference>
<evidence type="ECO:0000256" key="1">
    <source>
        <dbReference type="SAM" id="MobiDB-lite"/>
    </source>
</evidence>
<proteinExistence type="predicted"/>
<dbReference type="AlphaFoldDB" id="A0A3N4KN27"/>